<dbReference type="InterPro" id="IPR013783">
    <property type="entry name" value="Ig-like_fold"/>
</dbReference>
<accession>A0ABR7Y5I8</accession>
<dbReference type="Pfam" id="PF07610">
    <property type="entry name" value="DUF1573"/>
    <property type="match status" value="1"/>
</dbReference>
<proteinExistence type="predicted"/>
<keyword evidence="2" id="KW-1185">Reference proteome</keyword>
<comment type="caution">
    <text evidence="1">The sequence shown here is derived from an EMBL/GenBank/DDBJ whole genome shotgun (WGS) entry which is preliminary data.</text>
</comment>
<evidence type="ECO:0000313" key="2">
    <source>
        <dbReference type="Proteomes" id="UP000606494"/>
    </source>
</evidence>
<dbReference type="Proteomes" id="UP000606494">
    <property type="component" value="Unassembled WGS sequence"/>
</dbReference>
<dbReference type="InterPro" id="IPR011467">
    <property type="entry name" value="DUF1573"/>
</dbReference>
<protein>
    <submittedName>
        <fullName evidence="1">DUF1573 domain-containing protein</fullName>
    </submittedName>
</protein>
<dbReference type="EMBL" id="JACNYK010000003">
    <property type="protein sequence ID" value="MBD1426574.1"/>
    <property type="molecule type" value="Genomic_DNA"/>
</dbReference>
<evidence type="ECO:0000313" key="1">
    <source>
        <dbReference type="EMBL" id="MBD1426574.1"/>
    </source>
</evidence>
<gene>
    <name evidence="1" type="ORF">H8B17_13355</name>
</gene>
<dbReference type="RefSeq" id="WP_190309719.1">
    <property type="nucleotide sequence ID" value="NZ_JACNYK010000003.1"/>
</dbReference>
<dbReference type="Gene3D" id="2.60.40.10">
    <property type="entry name" value="Immunoglobulins"/>
    <property type="match status" value="1"/>
</dbReference>
<name>A0ABR7Y5I8_9SPHI</name>
<organism evidence="1 2">
    <name type="scientific">Sphingobacterium arenae</name>
    <dbReference type="NCBI Taxonomy" id="1280598"/>
    <lineage>
        <taxon>Bacteria</taxon>
        <taxon>Pseudomonadati</taxon>
        <taxon>Bacteroidota</taxon>
        <taxon>Sphingobacteriia</taxon>
        <taxon>Sphingobacteriales</taxon>
        <taxon>Sphingobacteriaceae</taxon>
        <taxon>Sphingobacterium</taxon>
    </lineage>
</organism>
<reference evidence="1 2" key="1">
    <citation type="submission" date="2020-08" db="EMBL/GenBank/DDBJ databases">
        <title>Sphingobacterium sp. DN00404 isolated from aquaculture water.</title>
        <authorList>
            <person name="Zhang M."/>
        </authorList>
    </citation>
    <scope>NUCLEOTIDE SEQUENCE [LARGE SCALE GENOMIC DNA]</scope>
    <source>
        <strain evidence="1 2">KCTC 32294</strain>
    </source>
</reference>
<sequence length="175" mass="20126">MIMCAVSVWTLVGCINFAEKKTTVEIEDNNRHYYPILAGQQKDISFNIKNKGEHPLMITDIITSCGCLKVNDDKATFSIPPGKERLLTLSYNSSKNVGYVKHYVTLYGNFLSGDIQEVEFDINVVPNAMYTKDYEELYREEMDEQGGFERFVDGDVNNKGYYMDEDFNKSIHDNR</sequence>